<protein>
    <submittedName>
        <fullName evidence="1">Uncharacterized protein</fullName>
    </submittedName>
</protein>
<feature type="non-terminal residue" evidence="1">
    <location>
        <position position="1"/>
    </location>
</feature>
<dbReference type="AlphaFoldDB" id="X1M9T1"/>
<comment type="caution">
    <text evidence="1">The sequence shown here is derived from an EMBL/GenBank/DDBJ whole genome shotgun (WGS) entry which is preliminary data.</text>
</comment>
<name>X1M9T1_9ZZZZ</name>
<dbReference type="EMBL" id="BARV01020498">
    <property type="protein sequence ID" value="GAI28018.1"/>
    <property type="molecule type" value="Genomic_DNA"/>
</dbReference>
<organism evidence="1">
    <name type="scientific">marine sediment metagenome</name>
    <dbReference type="NCBI Taxonomy" id="412755"/>
    <lineage>
        <taxon>unclassified sequences</taxon>
        <taxon>metagenomes</taxon>
        <taxon>ecological metagenomes</taxon>
    </lineage>
</organism>
<reference evidence="1" key="1">
    <citation type="journal article" date="2014" name="Front. Microbiol.">
        <title>High frequency of phylogenetically diverse reductive dehalogenase-homologous genes in deep subseafloor sedimentary metagenomes.</title>
        <authorList>
            <person name="Kawai M."/>
            <person name="Futagami T."/>
            <person name="Toyoda A."/>
            <person name="Takaki Y."/>
            <person name="Nishi S."/>
            <person name="Hori S."/>
            <person name="Arai W."/>
            <person name="Tsubouchi T."/>
            <person name="Morono Y."/>
            <person name="Uchiyama I."/>
            <person name="Ito T."/>
            <person name="Fujiyama A."/>
            <person name="Inagaki F."/>
            <person name="Takami H."/>
        </authorList>
    </citation>
    <scope>NUCLEOTIDE SEQUENCE</scope>
    <source>
        <strain evidence="1">Expedition CK06-06</strain>
    </source>
</reference>
<accession>X1M9T1</accession>
<sequence>NEILYGELKADFSWYPNAAHKIKFGLRSYNYTYCKPLKNWKAVYH</sequence>
<evidence type="ECO:0000313" key="1">
    <source>
        <dbReference type="EMBL" id="GAI28018.1"/>
    </source>
</evidence>
<proteinExistence type="predicted"/>
<gene>
    <name evidence="1" type="ORF">S06H3_34201</name>
</gene>